<dbReference type="Gene3D" id="3.40.50.150">
    <property type="entry name" value="Vaccinia Virus protein VP39"/>
    <property type="match status" value="1"/>
</dbReference>
<feature type="domain" description="Methyltransferase" evidence="3">
    <location>
        <begin position="51"/>
        <end position="150"/>
    </location>
</feature>
<dbReference type="EMBL" id="CP023737">
    <property type="protein sequence ID" value="ATQ68036.1"/>
    <property type="molecule type" value="Genomic_DNA"/>
</dbReference>
<evidence type="ECO:0000259" key="3">
    <source>
        <dbReference type="Pfam" id="PF13649"/>
    </source>
</evidence>
<accession>A0A2D2CZ69</accession>
<protein>
    <submittedName>
        <fullName evidence="4">Class I SAM-dependent methyltransferase</fullName>
    </submittedName>
</protein>
<keyword evidence="5" id="KW-1185">Reference proteome</keyword>
<dbReference type="AlphaFoldDB" id="A0A2D2CZ69"/>
<gene>
    <name evidence="4" type="ORF">CQW49_09150</name>
</gene>
<dbReference type="GO" id="GO:0008168">
    <property type="term" value="F:methyltransferase activity"/>
    <property type="evidence" value="ECO:0007669"/>
    <property type="project" value="UniProtKB-KW"/>
</dbReference>
<evidence type="ECO:0000313" key="5">
    <source>
        <dbReference type="Proteomes" id="UP000230709"/>
    </source>
</evidence>
<dbReference type="STRING" id="595536.GCA_000178815_03324"/>
<dbReference type="CDD" id="cd02440">
    <property type="entry name" value="AdoMet_MTases"/>
    <property type="match status" value="1"/>
</dbReference>
<dbReference type="Pfam" id="PF13649">
    <property type="entry name" value="Methyltransf_25"/>
    <property type="match status" value="1"/>
</dbReference>
<dbReference type="Proteomes" id="UP000230709">
    <property type="component" value="Chromosome"/>
</dbReference>
<dbReference type="PANTHER" id="PTHR43861:SF1">
    <property type="entry name" value="TRANS-ACONITATE 2-METHYLTRANSFERASE"/>
    <property type="match status" value="1"/>
</dbReference>
<evidence type="ECO:0000313" key="4">
    <source>
        <dbReference type="EMBL" id="ATQ68036.1"/>
    </source>
</evidence>
<keyword evidence="2 4" id="KW-0808">Transferase</keyword>
<reference evidence="5" key="1">
    <citation type="submission" date="2017-10" db="EMBL/GenBank/DDBJ databases">
        <title>Completed PacBio SMRT sequence of Methylosinus trichosporium OB3b reveals presence of a third large plasmid.</title>
        <authorList>
            <person name="Charles T.C."/>
            <person name="Lynch M.D.J."/>
            <person name="Heil J.R."/>
            <person name="Cheng J."/>
        </authorList>
    </citation>
    <scope>NUCLEOTIDE SEQUENCE [LARGE SCALE GENOMIC DNA]</scope>
    <source>
        <strain evidence="5">OB3b</strain>
    </source>
</reference>
<evidence type="ECO:0000256" key="1">
    <source>
        <dbReference type="ARBA" id="ARBA00022603"/>
    </source>
</evidence>
<dbReference type="SUPFAM" id="SSF53335">
    <property type="entry name" value="S-adenosyl-L-methionine-dependent methyltransferases"/>
    <property type="match status" value="1"/>
</dbReference>
<organism evidence="4 5">
    <name type="scientific">Methylosinus trichosporium (strain ATCC 35070 / NCIMB 11131 / UNIQEM 75 / OB3b)</name>
    <dbReference type="NCBI Taxonomy" id="595536"/>
    <lineage>
        <taxon>Bacteria</taxon>
        <taxon>Pseudomonadati</taxon>
        <taxon>Pseudomonadota</taxon>
        <taxon>Alphaproteobacteria</taxon>
        <taxon>Hyphomicrobiales</taxon>
        <taxon>Methylocystaceae</taxon>
        <taxon>Methylosinus</taxon>
    </lineage>
</organism>
<proteinExistence type="predicted"/>
<dbReference type="InterPro" id="IPR029063">
    <property type="entry name" value="SAM-dependent_MTases_sf"/>
</dbReference>
<dbReference type="GO" id="GO:0032259">
    <property type="term" value="P:methylation"/>
    <property type="evidence" value="ECO:0007669"/>
    <property type="project" value="UniProtKB-KW"/>
</dbReference>
<dbReference type="RefSeq" id="WP_004448147.1">
    <property type="nucleotide sequence ID" value="NZ_ADVE02000001.1"/>
</dbReference>
<evidence type="ECO:0000256" key="2">
    <source>
        <dbReference type="ARBA" id="ARBA00022679"/>
    </source>
</evidence>
<dbReference type="PANTHER" id="PTHR43861">
    <property type="entry name" value="TRANS-ACONITATE 2-METHYLTRANSFERASE-RELATED"/>
    <property type="match status" value="1"/>
</dbReference>
<dbReference type="InterPro" id="IPR041698">
    <property type="entry name" value="Methyltransf_25"/>
</dbReference>
<keyword evidence="1 4" id="KW-0489">Methyltransferase</keyword>
<sequence>MSRPLDENLFTGPIGAEYRMLELICPNAAVLARRVAERVAGWREGEALEALEIGCGSGVSTLPLLAYREDLHLTAIDSAAKMLDQARSHLSAYVDAGRVAFVEVDALTSLRALPEASLDVISSNYAIHNFLDDYRHDALAAAFRALKSGGLLLNGDRYAMDDRAAHLASTQAEVRSWFDKLGALGRYDLLEDWIAHLFSDESPEHIMYLTPALARLEALGFTAVSVEYREGVDTLVTAVKP</sequence>
<dbReference type="KEGG" id="mtw:CQW49_09150"/>
<name>A0A2D2CZ69_METT3</name>